<dbReference type="RefSeq" id="WP_227210417.1">
    <property type="nucleotide sequence ID" value="NZ_BAABZQ010000001.1"/>
</dbReference>
<evidence type="ECO:0000313" key="1">
    <source>
        <dbReference type="EMBL" id="GAA6498487.1"/>
    </source>
</evidence>
<proteinExistence type="predicted"/>
<gene>
    <name evidence="1" type="ORF">K340107D12_13030</name>
</gene>
<dbReference type="Proteomes" id="UP001600941">
    <property type="component" value="Unassembled WGS sequence"/>
</dbReference>
<reference evidence="1 2" key="1">
    <citation type="submission" date="2024-04" db="EMBL/GenBank/DDBJ databases">
        <title>Defined microbial consortia suppress multidrug-resistant proinflammatory Enterobacteriaceae via ecological control.</title>
        <authorList>
            <person name="Furuichi M."/>
            <person name="Kawaguchi T."/>
            <person name="Pust M."/>
            <person name="Yasuma K."/>
            <person name="Plichta D."/>
            <person name="Hasegawa N."/>
            <person name="Ohya T."/>
            <person name="Bhattarai S."/>
            <person name="Sasajima S."/>
            <person name="Aoto Y."/>
            <person name="Tuganbaev T."/>
            <person name="Yaginuma M."/>
            <person name="Ueda M."/>
            <person name="Okahashi N."/>
            <person name="Amafuji K."/>
            <person name="Kiridooshi Y."/>
            <person name="Sugita K."/>
            <person name="Strazar M."/>
            <person name="Skelly A."/>
            <person name="Suda W."/>
            <person name="Hattori M."/>
            <person name="Nakamoto N."/>
            <person name="Caballero S."/>
            <person name="Norman J."/>
            <person name="Olle B."/>
            <person name="Tanoue T."/>
            <person name="Arita M."/>
            <person name="Bucci V."/>
            <person name="Atarashi K."/>
            <person name="Xavier R."/>
            <person name="Honda K."/>
        </authorList>
    </citation>
    <scope>NUCLEOTIDE SEQUENCE [LARGE SCALE GENOMIC DNA]</scope>
    <source>
        <strain evidence="2">k34-0107-D12</strain>
    </source>
</reference>
<evidence type="ECO:0000313" key="2">
    <source>
        <dbReference type="Proteomes" id="UP001600941"/>
    </source>
</evidence>
<comment type="caution">
    <text evidence="1">The sequence shown here is derived from an EMBL/GenBank/DDBJ whole genome shotgun (WGS) entry which is preliminary data.</text>
</comment>
<accession>A0ABQ0BPY2</accession>
<evidence type="ECO:0008006" key="3">
    <source>
        <dbReference type="Google" id="ProtNLM"/>
    </source>
</evidence>
<sequence>MKNRIILDSPLIEGNRITYSYHAEGEWQKVFRPEQPFFVEYSADISEIPESIAVIPFLCNTLPISWVWNAEIQVPSCDWDFYHCIEAVKQGYKDMYPSVRFAGTFTAYNIIKNENPRNKGAAAFFSGGVDAFHTLVEHLEEKPVLLTVWGADIKFEDETGWQKVFHHLEKTAEEFQLDYVTIKSSFRLFLNDDELNKKVVESGDGWWHGFQHGIGIIGHAAPITCLMGKSTVYFASSFTSKEKGIITCASDPTIDNHLRFCQVKVVHDGYEFDRQDKVHNITSFSGKTGIAIPLRVCWQSDGGENCCECEKCWRTILEITAEGADAKEYGFPYTKKQLRKFPKIYYDKRNIPPYRRDSVYKRAQDTMRQKIEVTVLPKELQWFYKMDIKKLGYHPIYQFLAGCKRKIKTIININK</sequence>
<organism evidence="1 2">
    <name type="scientific">Blautia parvula</name>
    <dbReference type="NCBI Taxonomy" id="2877527"/>
    <lineage>
        <taxon>Bacteria</taxon>
        <taxon>Bacillati</taxon>
        <taxon>Bacillota</taxon>
        <taxon>Clostridia</taxon>
        <taxon>Lachnospirales</taxon>
        <taxon>Lachnospiraceae</taxon>
        <taxon>Blautia</taxon>
    </lineage>
</organism>
<protein>
    <recommendedName>
        <fullName evidence="3">Peptidase</fullName>
    </recommendedName>
</protein>
<name>A0ABQ0BPY2_9FIRM</name>
<dbReference type="EMBL" id="BAABZQ010000001">
    <property type="protein sequence ID" value="GAA6498487.1"/>
    <property type="molecule type" value="Genomic_DNA"/>
</dbReference>
<keyword evidence="2" id="KW-1185">Reference proteome</keyword>